<evidence type="ECO:0000256" key="3">
    <source>
        <dbReference type="SAM" id="Coils"/>
    </source>
</evidence>
<sequence length="567" mass="62789">MSEIENHLHINEEFFEAKETDSDCATDGSNHKHDVNGEAPVKDITVDGEQYRSDGKADTNIDSVKDIEIDDGDDEQRKRRTMEAKENDSRTAETEHEADVEGNDSPKYLEPTPLPPLPPPPQFPGVRAPGPPPPPGPSPPGGGPPPPLGLRPPAGGPPNLNGAGTGRGLGLGSSAQKKSSLKPFHWVKVKKPVQGSVWDELPRHGEGQIAPVFDVSEMETLFPATVPKRVDKAILAKPQKVQLIERRRAHNVEILLSGVKMPLHVMMAAVLKMDDTILDIDQIEKLIKICPTKDEMKLVKNYSGDKTNLGKCEQHFLELMKVPRVESKLKVFNIKIQFHTQVKEFKKSLTAVNSACEEVCTSQKLKEILKWILGLGNTLNQGTLRGAAVAFTLDSLLKLSDTRAANSKMTLMRYLCKVLASKASHLLDFHKDLQSLESASKIKLKSLVEEMKDITEALEMLEQELTASERDGPVSQVFCKTLKDFISIAEAETETVSGLYSVVGQNADGLSYYFSEDPKCYPFEQVSVTLLKFIRLFKKAQEENIKEEELEKKIAEMKKAKGVSLKE</sequence>
<dbReference type="EMBL" id="JAAMPC010000014">
    <property type="protein sequence ID" value="KAG2262891.1"/>
    <property type="molecule type" value="Genomic_DNA"/>
</dbReference>
<comment type="similarity">
    <text evidence="1">Belongs to the formin-like family. Class-II subfamily.</text>
</comment>
<reference evidence="6 7" key="1">
    <citation type="submission" date="2020-02" db="EMBL/GenBank/DDBJ databases">
        <authorList>
            <person name="Ma Q."/>
            <person name="Huang Y."/>
            <person name="Song X."/>
            <person name="Pei D."/>
        </authorList>
    </citation>
    <scope>NUCLEOTIDE SEQUENCE [LARGE SCALE GENOMIC DNA]</scope>
    <source>
        <strain evidence="6">Sxm20200214</strain>
        <tissue evidence="6">Leaf</tissue>
    </source>
</reference>
<feature type="compositionally biased region" description="Basic and acidic residues" evidence="4">
    <location>
        <begin position="29"/>
        <end position="67"/>
    </location>
</feature>
<evidence type="ECO:0000256" key="1">
    <source>
        <dbReference type="ARBA" id="ARBA00006468"/>
    </source>
</evidence>
<accession>A0A8X7U3E8</accession>
<dbReference type="SUPFAM" id="SSF101447">
    <property type="entry name" value="Formin homology 2 domain (FH2 domain)"/>
    <property type="match status" value="1"/>
</dbReference>
<feature type="coiled-coil region" evidence="3">
    <location>
        <begin position="444"/>
        <end position="471"/>
    </location>
</feature>
<feature type="compositionally biased region" description="Basic and acidic residues" evidence="4">
    <location>
        <begin position="75"/>
        <end position="99"/>
    </location>
</feature>
<comment type="caution">
    <text evidence="6">The sequence shown here is derived from an EMBL/GenBank/DDBJ whole genome shotgun (WGS) entry which is preliminary data.</text>
</comment>
<evidence type="ECO:0000259" key="5">
    <source>
        <dbReference type="PROSITE" id="PS51444"/>
    </source>
</evidence>
<dbReference type="InterPro" id="IPR042201">
    <property type="entry name" value="FH2_Formin_sf"/>
</dbReference>
<dbReference type="Gene3D" id="1.20.58.2220">
    <property type="entry name" value="Formin, FH2 domain"/>
    <property type="match status" value="1"/>
</dbReference>
<evidence type="ECO:0000313" key="7">
    <source>
        <dbReference type="Proteomes" id="UP000886595"/>
    </source>
</evidence>
<evidence type="ECO:0000313" key="6">
    <source>
        <dbReference type="EMBL" id="KAG2262891.1"/>
    </source>
</evidence>
<dbReference type="PROSITE" id="PS51444">
    <property type="entry name" value="FH2"/>
    <property type="match status" value="1"/>
</dbReference>
<feature type="compositionally biased region" description="Basic and acidic residues" evidence="4">
    <location>
        <begin position="1"/>
        <end position="21"/>
    </location>
</feature>
<feature type="domain" description="FH2" evidence="5">
    <location>
        <begin position="171"/>
        <end position="563"/>
    </location>
</feature>
<gene>
    <name evidence="6" type="ORF">Bca52824_069970</name>
</gene>
<evidence type="ECO:0000256" key="2">
    <source>
        <dbReference type="RuleBase" id="RU361260"/>
    </source>
</evidence>
<keyword evidence="3" id="KW-0175">Coiled coil</keyword>
<dbReference type="Pfam" id="PF02181">
    <property type="entry name" value="FH2"/>
    <property type="match status" value="1"/>
</dbReference>
<dbReference type="OrthoDB" id="1668162at2759"/>
<keyword evidence="7" id="KW-1185">Reference proteome</keyword>
<dbReference type="Proteomes" id="UP000886595">
    <property type="component" value="Unassembled WGS sequence"/>
</dbReference>
<feature type="region of interest" description="Disordered" evidence="4">
    <location>
        <begin position="1"/>
        <end position="177"/>
    </location>
</feature>
<dbReference type="PANTHER" id="PTHR45733:SF10">
    <property type="entry name" value="FORMIN-LIKE PROTEIN 15A-RELATED"/>
    <property type="match status" value="1"/>
</dbReference>
<dbReference type="InterPro" id="IPR015425">
    <property type="entry name" value="FH2_Formin"/>
</dbReference>
<name>A0A8X7U3E8_BRACI</name>
<organism evidence="6 7">
    <name type="scientific">Brassica carinata</name>
    <name type="common">Ethiopian mustard</name>
    <name type="synonym">Abyssinian cabbage</name>
    <dbReference type="NCBI Taxonomy" id="52824"/>
    <lineage>
        <taxon>Eukaryota</taxon>
        <taxon>Viridiplantae</taxon>
        <taxon>Streptophyta</taxon>
        <taxon>Embryophyta</taxon>
        <taxon>Tracheophyta</taxon>
        <taxon>Spermatophyta</taxon>
        <taxon>Magnoliopsida</taxon>
        <taxon>eudicotyledons</taxon>
        <taxon>Gunneridae</taxon>
        <taxon>Pentapetalae</taxon>
        <taxon>rosids</taxon>
        <taxon>malvids</taxon>
        <taxon>Brassicales</taxon>
        <taxon>Brassicaceae</taxon>
        <taxon>Brassiceae</taxon>
        <taxon>Brassica</taxon>
    </lineage>
</organism>
<dbReference type="InterPro" id="IPR051144">
    <property type="entry name" value="Formin_homology_domain"/>
</dbReference>
<dbReference type="AlphaFoldDB" id="A0A8X7U3E8"/>
<evidence type="ECO:0000256" key="4">
    <source>
        <dbReference type="SAM" id="MobiDB-lite"/>
    </source>
</evidence>
<dbReference type="SMART" id="SM00498">
    <property type="entry name" value="FH2"/>
    <property type="match status" value="1"/>
</dbReference>
<dbReference type="PANTHER" id="PTHR45733">
    <property type="entry name" value="FORMIN-J"/>
    <property type="match status" value="1"/>
</dbReference>
<feature type="compositionally biased region" description="Pro residues" evidence="4">
    <location>
        <begin position="112"/>
        <end position="156"/>
    </location>
</feature>
<protein>
    <recommendedName>
        <fullName evidence="2">Formin-like protein</fullName>
    </recommendedName>
</protein>
<proteinExistence type="inferred from homology"/>